<reference evidence="4 5" key="1">
    <citation type="journal article" date="2016" name="Nat. Commun.">
        <title>Thousands of microbial genomes shed light on interconnected biogeochemical processes in an aquifer system.</title>
        <authorList>
            <person name="Anantharaman K."/>
            <person name="Brown C.T."/>
            <person name="Hug L.A."/>
            <person name="Sharon I."/>
            <person name="Castelle C.J."/>
            <person name="Probst A.J."/>
            <person name="Thomas B.C."/>
            <person name="Singh A."/>
            <person name="Wilkins M.J."/>
            <person name="Karaoz U."/>
            <person name="Brodie E.L."/>
            <person name="Williams K.H."/>
            <person name="Hubbard S.S."/>
            <person name="Banfield J.F."/>
        </authorList>
    </citation>
    <scope>NUCLEOTIDE SEQUENCE [LARGE SCALE GENOMIC DNA]</scope>
</reference>
<comment type="caution">
    <text evidence="4">The sequence shown here is derived from an EMBL/GenBank/DDBJ whole genome shotgun (WGS) entry which is preliminary data.</text>
</comment>
<sequence>MNSAHNILTPVQQDALKEIFNIGSGNAATTLSEAIHQPVLVSVPQIKVSTVEEALSSLVKPDLPVVCLVNIFVGDLSGCTLWLMPGDSALAFAQECWHKMPRAKNEAEFHFGHIHLEISSVLTESYLNTLGDMLELTAIPSPPLMLSGPMQKVMGRILGEYARFGEILAYVQNRFRFPGEAGTASGYFMMLPDAASLKRIMTAMKLEGS</sequence>
<dbReference type="Pfam" id="PF04509">
    <property type="entry name" value="CheC"/>
    <property type="match status" value="1"/>
</dbReference>
<gene>
    <name evidence="4" type="ORF">A2024_09175</name>
</gene>
<dbReference type="Proteomes" id="UP000177230">
    <property type="component" value="Unassembled WGS sequence"/>
</dbReference>
<feature type="domain" description="CheC-like protein" evidence="3">
    <location>
        <begin position="12"/>
        <end position="47"/>
    </location>
</feature>
<proteinExistence type="predicted"/>
<evidence type="ECO:0000313" key="5">
    <source>
        <dbReference type="Proteomes" id="UP000177230"/>
    </source>
</evidence>
<dbReference type="EMBL" id="MFFM01000038">
    <property type="protein sequence ID" value="OGF10509.1"/>
    <property type="molecule type" value="Genomic_DNA"/>
</dbReference>
<evidence type="ECO:0000256" key="2">
    <source>
        <dbReference type="ARBA" id="ARBA00022801"/>
    </source>
</evidence>
<dbReference type="InterPro" id="IPR028976">
    <property type="entry name" value="CheC-like_sf"/>
</dbReference>
<dbReference type="InterPro" id="IPR050992">
    <property type="entry name" value="CheZ_family_phosphatases"/>
</dbReference>
<dbReference type="Gene3D" id="3.40.1550.10">
    <property type="entry name" value="CheC-like"/>
    <property type="match status" value="1"/>
</dbReference>
<dbReference type="CDD" id="cd17909">
    <property type="entry name" value="CheC_ClassI"/>
    <property type="match status" value="1"/>
</dbReference>
<evidence type="ECO:0000313" key="4">
    <source>
        <dbReference type="EMBL" id="OGF10509.1"/>
    </source>
</evidence>
<protein>
    <recommendedName>
        <fullName evidence="3">CheC-like protein domain-containing protein</fullName>
    </recommendedName>
</protein>
<dbReference type="PANTHER" id="PTHR43693:SF1">
    <property type="entry name" value="PROTEIN PHOSPHATASE CHEZ"/>
    <property type="match status" value="1"/>
</dbReference>
<dbReference type="GO" id="GO:0006935">
    <property type="term" value="P:chemotaxis"/>
    <property type="evidence" value="ECO:0007669"/>
    <property type="project" value="UniProtKB-KW"/>
</dbReference>
<name>A0A1F5R7V7_9BACT</name>
<evidence type="ECO:0000259" key="3">
    <source>
        <dbReference type="Pfam" id="PF04509"/>
    </source>
</evidence>
<accession>A0A1F5R7V7</accession>
<dbReference type="SUPFAM" id="SSF103039">
    <property type="entry name" value="CheC-like"/>
    <property type="match status" value="1"/>
</dbReference>
<keyword evidence="1" id="KW-0145">Chemotaxis</keyword>
<evidence type="ECO:0000256" key="1">
    <source>
        <dbReference type="ARBA" id="ARBA00022500"/>
    </source>
</evidence>
<dbReference type="AlphaFoldDB" id="A0A1F5R7V7"/>
<dbReference type="GO" id="GO:0016787">
    <property type="term" value="F:hydrolase activity"/>
    <property type="evidence" value="ECO:0007669"/>
    <property type="project" value="UniProtKB-KW"/>
</dbReference>
<dbReference type="InterPro" id="IPR007597">
    <property type="entry name" value="CheC"/>
</dbReference>
<organism evidence="4 5">
    <name type="scientific">Candidatus Edwardsbacteria bacterium GWF2_54_11</name>
    <dbReference type="NCBI Taxonomy" id="1817851"/>
    <lineage>
        <taxon>Bacteria</taxon>
        <taxon>Candidatus Edwardsiibacteriota</taxon>
    </lineage>
</organism>
<dbReference type="PANTHER" id="PTHR43693">
    <property type="entry name" value="PROTEIN PHOSPHATASE CHEZ"/>
    <property type="match status" value="1"/>
</dbReference>
<keyword evidence="2" id="KW-0378">Hydrolase</keyword>